<organism evidence="2 3">
    <name type="scientific">Daphnia magna</name>
    <dbReference type="NCBI Taxonomy" id="35525"/>
    <lineage>
        <taxon>Eukaryota</taxon>
        <taxon>Metazoa</taxon>
        <taxon>Ecdysozoa</taxon>
        <taxon>Arthropoda</taxon>
        <taxon>Crustacea</taxon>
        <taxon>Branchiopoda</taxon>
        <taxon>Diplostraca</taxon>
        <taxon>Cladocera</taxon>
        <taxon>Anomopoda</taxon>
        <taxon>Daphniidae</taxon>
        <taxon>Daphnia</taxon>
    </lineage>
</organism>
<evidence type="ECO:0000313" key="2">
    <source>
        <dbReference type="EMBL" id="KAK4004190.1"/>
    </source>
</evidence>
<reference evidence="2 3" key="1">
    <citation type="journal article" date="2023" name="Nucleic Acids Res.">
        <title>The hologenome of Daphnia magna reveals possible DNA methylation and microbiome-mediated evolution of the host genome.</title>
        <authorList>
            <person name="Chaturvedi A."/>
            <person name="Li X."/>
            <person name="Dhandapani V."/>
            <person name="Marshall H."/>
            <person name="Kissane S."/>
            <person name="Cuenca-Cambronero M."/>
            <person name="Asole G."/>
            <person name="Calvet F."/>
            <person name="Ruiz-Romero M."/>
            <person name="Marangio P."/>
            <person name="Guigo R."/>
            <person name="Rago D."/>
            <person name="Mirbahai L."/>
            <person name="Eastwood N."/>
            <person name="Colbourne J.K."/>
            <person name="Zhou J."/>
            <person name="Mallon E."/>
            <person name="Orsini L."/>
        </authorList>
    </citation>
    <scope>NUCLEOTIDE SEQUENCE [LARGE SCALE GENOMIC DNA]</scope>
    <source>
        <strain evidence="2">LRV0_1</strain>
    </source>
</reference>
<dbReference type="Proteomes" id="UP001234178">
    <property type="component" value="Unassembled WGS sequence"/>
</dbReference>
<protein>
    <submittedName>
        <fullName evidence="2">Uncharacterized protein</fullName>
    </submittedName>
</protein>
<keyword evidence="3" id="KW-1185">Reference proteome</keyword>
<dbReference type="EMBL" id="JAOYFB010000001">
    <property type="protein sequence ID" value="KAK4004190.1"/>
    <property type="molecule type" value="Genomic_DNA"/>
</dbReference>
<feature type="compositionally biased region" description="Low complexity" evidence="1">
    <location>
        <begin position="46"/>
        <end position="79"/>
    </location>
</feature>
<evidence type="ECO:0000256" key="1">
    <source>
        <dbReference type="SAM" id="MobiDB-lite"/>
    </source>
</evidence>
<accession>A0ABQ9YU62</accession>
<name>A0ABQ9YU62_9CRUS</name>
<proteinExistence type="predicted"/>
<comment type="caution">
    <text evidence="2">The sequence shown here is derived from an EMBL/GenBank/DDBJ whole genome shotgun (WGS) entry which is preliminary data.</text>
</comment>
<gene>
    <name evidence="2" type="ORF">OUZ56_005932</name>
</gene>
<feature type="region of interest" description="Disordered" evidence="1">
    <location>
        <begin position="36"/>
        <end position="79"/>
    </location>
</feature>
<sequence length="79" mass="7771">MKERKHGITGCCLDGVSRVRLPARVVGCWERGIFPTHSPPEPVVHGSSCSTGSAAATGGVASSGSNSSSGVGGISTSSG</sequence>
<evidence type="ECO:0000313" key="3">
    <source>
        <dbReference type="Proteomes" id="UP001234178"/>
    </source>
</evidence>